<accession>A0A916P9N0</accession>
<evidence type="ECO:0000313" key="3">
    <source>
        <dbReference type="Proteomes" id="UP000039021"/>
    </source>
</evidence>
<organism evidence="2 3">
    <name type="scientific">Mycobacterium tuberculosis</name>
    <dbReference type="NCBI Taxonomy" id="1773"/>
    <lineage>
        <taxon>Bacteria</taxon>
        <taxon>Bacillati</taxon>
        <taxon>Actinomycetota</taxon>
        <taxon>Actinomycetes</taxon>
        <taxon>Mycobacteriales</taxon>
        <taxon>Mycobacteriaceae</taxon>
        <taxon>Mycobacterium</taxon>
        <taxon>Mycobacterium tuberculosis complex</taxon>
    </lineage>
</organism>
<reference evidence="3" key="1">
    <citation type="submission" date="2015-03" db="EMBL/GenBank/DDBJ databases">
        <authorList>
            <consortium name="Pathogen Informatics"/>
        </authorList>
    </citation>
    <scope>NUCLEOTIDE SEQUENCE [LARGE SCALE GENOMIC DNA]</scope>
    <source>
        <strain evidence="3">N09902308</strain>
    </source>
</reference>
<dbReference type="AlphaFoldDB" id="A0A916P9N0"/>
<evidence type="ECO:0000256" key="1">
    <source>
        <dbReference type="SAM" id="MobiDB-lite"/>
    </source>
</evidence>
<dbReference type="EMBL" id="CSBK01003042">
    <property type="protein sequence ID" value="CPA51731.1"/>
    <property type="molecule type" value="Genomic_DNA"/>
</dbReference>
<protein>
    <submittedName>
        <fullName evidence="2">Uncharacterized protein</fullName>
    </submittedName>
</protein>
<feature type="compositionally biased region" description="Basic and acidic residues" evidence="1">
    <location>
        <begin position="22"/>
        <end position="32"/>
    </location>
</feature>
<feature type="region of interest" description="Disordered" evidence="1">
    <location>
        <begin position="58"/>
        <end position="77"/>
    </location>
</feature>
<evidence type="ECO:0000313" key="2">
    <source>
        <dbReference type="EMBL" id="CPA51731.1"/>
    </source>
</evidence>
<sequence length="77" mass="8124">MVVARHVGGFADQLGQPGARCGVDRQPGEDPVARPMPAMAKDVGQVLVQRAAERDVEHLGAATDAQHGHPPLKRAPQ</sequence>
<comment type="caution">
    <text evidence="2">The sequence shown here is derived from an EMBL/GenBank/DDBJ whole genome shotgun (WGS) entry which is preliminary data.</text>
</comment>
<gene>
    <name evidence="2" type="ORF">ERS007739_04656</name>
</gene>
<dbReference type="Proteomes" id="UP000039021">
    <property type="component" value="Unassembled WGS sequence"/>
</dbReference>
<feature type="region of interest" description="Disordered" evidence="1">
    <location>
        <begin position="1"/>
        <end position="36"/>
    </location>
</feature>
<proteinExistence type="predicted"/>
<name>A0A916P9N0_MYCTX</name>